<feature type="domain" description="YbhG-like alpha-helical hairpin" evidence="2">
    <location>
        <begin position="85"/>
        <end position="199"/>
    </location>
</feature>
<dbReference type="AlphaFoldDB" id="A0A3S3QZD5"/>
<gene>
    <name evidence="3" type="ORF">EPI11_13010</name>
</gene>
<keyword evidence="1" id="KW-1133">Transmembrane helix</keyword>
<comment type="caution">
    <text evidence="3">The sequence shown here is derived from an EMBL/GenBank/DDBJ whole genome shotgun (WGS) entry which is preliminary data.</text>
</comment>
<keyword evidence="1" id="KW-0812">Transmembrane</keyword>
<accession>A0A3S3QZD5</accession>
<dbReference type="OrthoDB" id="9793801at2"/>
<dbReference type="PANTHER" id="PTHR30438">
    <property type="entry name" value="36 KDA ANTIGEN-RELATED"/>
    <property type="match status" value="1"/>
</dbReference>
<reference evidence="3 4" key="1">
    <citation type="submission" date="2019-01" db="EMBL/GenBank/DDBJ databases">
        <title>Flavobacterium sp. nov.,isolated from freshwater.</title>
        <authorList>
            <person name="Zhang R."/>
            <person name="Du Z.-J."/>
        </authorList>
    </citation>
    <scope>NUCLEOTIDE SEQUENCE [LARGE SCALE GENOMIC DNA]</scope>
    <source>
        <strain evidence="3 4">1E403</strain>
    </source>
</reference>
<evidence type="ECO:0000313" key="4">
    <source>
        <dbReference type="Proteomes" id="UP000287527"/>
    </source>
</evidence>
<dbReference type="InterPro" id="IPR059052">
    <property type="entry name" value="HH_YbhG-like"/>
</dbReference>
<dbReference type="PANTHER" id="PTHR30438:SF2">
    <property type="entry name" value="MEMBRANE PROTEIN"/>
    <property type="match status" value="1"/>
</dbReference>
<dbReference type="SUPFAM" id="SSF111369">
    <property type="entry name" value="HlyD-like secretion proteins"/>
    <property type="match status" value="1"/>
</dbReference>
<keyword evidence="4" id="KW-1185">Reference proteome</keyword>
<dbReference type="Gene3D" id="2.40.50.100">
    <property type="match status" value="1"/>
</dbReference>
<dbReference type="GO" id="GO:0005886">
    <property type="term" value="C:plasma membrane"/>
    <property type="evidence" value="ECO:0007669"/>
    <property type="project" value="TreeGrafter"/>
</dbReference>
<name>A0A3S3QZD5_9FLAO</name>
<dbReference type="EMBL" id="SBII01000009">
    <property type="protein sequence ID" value="RWW98840.1"/>
    <property type="molecule type" value="Genomic_DNA"/>
</dbReference>
<keyword evidence="1" id="KW-0472">Membrane</keyword>
<dbReference type="RefSeq" id="WP_128390416.1">
    <property type="nucleotide sequence ID" value="NZ_SBII01000009.1"/>
</dbReference>
<dbReference type="Pfam" id="PF25881">
    <property type="entry name" value="HH_YBHG"/>
    <property type="match status" value="1"/>
</dbReference>
<dbReference type="Proteomes" id="UP000287527">
    <property type="component" value="Unassembled WGS sequence"/>
</dbReference>
<proteinExistence type="predicted"/>
<feature type="transmembrane region" description="Helical" evidence="1">
    <location>
        <begin position="7"/>
        <end position="25"/>
    </location>
</feature>
<protein>
    <submittedName>
        <fullName evidence="3">Biotin/lipoyl-binding protein</fullName>
    </submittedName>
</protein>
<sequence>MKTLKKYWVVSIPVLLIVIILIFFMSRKEHYKDQFIGMVDADFIDLASQVPGRLDSLYVKTGDTVHKGDVLAKISSEEIDVFKNQAFSMVEALKAQLLLLQTGARPQLLDATQNILDISKDQYGLFKNTNERFQNLYNDGVVSGQERDIVNFKYEASKKEMSVARLNLEMLKEGTRPEVITAAKAILKQAEEGLSLTEMVKDKTKITAPSDGIIVSTILSEGELASIGYPVMSLQKLNTFKIKFNIRQDKIKDFHVGKKFTVEVPGVTPEEFEVVVDEVDPTLEFANWVPVKDKGKFELRTFTVVLKPENIKKLKGLRSGMTASLKI</sequence>
<evidence type="ECO:0000259" key="2">
    <source>
        <dbReference type="Pfam" id="PF25881"/>
    </source>
</evidence>
<evidence type="ECO:0000256" key="1">
    <source>
        <dbReference type="SAM" id="Phobius"/>
    </source>
</evidence>
<organism evidence="3 4">
    <name type="scientific">Flavobacterium cerinum</name>
    <dbReference type="NCBI Taxonomy" id="2502784"/>
    <lineage>
        <taxon>Bacteria</taxon>
        <taxon>Pseudomonadati</taxon>
        <taxon>Bacteroidota</taxon>
        <taxon>Flavobacteriia</taxon>
        <taxon>Flavobacteriales</taxon>
        <taxon>Flavobacteriaceae</taxon>
        <taxon>Flavobacterium</taxon>
    </lineage>
</organism>
<evidence type="ECO:0000313" key="3">
    <source>
        <dbReference type="EMBL" id="RWW98840.1"/>
    </source>
</evidence>
<dbReference type="Gene3D" id="2.40.30.170">
    <property type="match status" value="1"/>
</dbReference>